<sequence length="372" mass="41400">MGMIFIPKDEDGDKDKVGRWDGAREYALDRLTYIYYFMRHVFGIVFYALGHQAVQGVEPGVSIEEDPSESESDTGMLPEQEGVAPVDPRYRCHPLVAIVYGAGSRSRLASGTSLGSLSSSSLVLLEIQWIEPTPSLSPGQEVLVADTLRQSRLGIGQGPWKSRDSKRPCGEQRIRNEGQQSLTPRGVHRGSVPGDATRTTEDVQKNWPTPTMRGAREEMKLRIFCELSFRKTCPIPSVDMHYQLIVGTPMVMSDFLRAYDNLGRSISRTSKGRAVTNWMQPEILVEDNSTRAASKVTVLLMILCSKRQRIALYVASPPYEGRFQWRGRFRLERLDPLEEGRSTVQGVAQSVYVDTSSCSAVGRPPCGEPGRA</sequence>
<dbReference type="Proteomes" id="UP001060085">
    <property type="component" value="Linkage Group LG07"/>
</dbReference>
<reference evidence="2" key="1">
    <citation type="journal article" date="2023" name="Nat. Plants">
        <title>Single-cell RNA sequencing provides a high-resolution roadmap for understanding the multicellular compartmentation of specialized metabolism.</title>
        <authorList>
            <person name="Sun S."/>
            <person name="Shen X."/>
            <person name="Li Y."/>
            <person name="Li Y."/>
            <person name="Wang S."/>
            <person name="Li R."/>
            <person name="Zhang H."/>
            <person name="Shen G."/>
            <person name="Guo B."/>
            <person name="Wei J."/>
            <person name="Xu J."/>
            <person name="St-Pierre B."/>
            <person name="Chen S."/>
            <person name="Sun C."/>
        </authorList>
    </citation>
    <scope>NUCLEOTIDE SEQUENCE [LARGE SCALE GENOMIC DNA]</scope>
</reference>
<dbReference type="EMBL" id="CM044707">
    <property type="protein sequence ID" value="KAI5653936.1"/>
    <property type="molecule type" value="Genomic_DNA"/>
</dbReference>
<proteinExistence type="predicted"/>
<gene>
    <name evidence="1" type="ORF">M9H77_31123</name>
</gene>
<evidence type="ECO:0000313" key="1">
    <source>
        <dbReference type="EMBL" id="KAI5653936.1"/>
    </source>
</evidence>
<comment type="caution">
    <text evidence="1">The sequence shown here is derived from an EMBL/GenBank/DDBJ whole genome shotgun (WGS) entry which is preliminary data.</text>
</comment>
<keyword evidence="2" id="KW-1185">Reference proteome</keyword>
<name>A0ACB9ZZJ5_CATRO</name>
<accession>A0ACB9ZZJ5</accession>
<evidence type="ECO:0000313" key="2">
    <source>
        <dbReference type="Proteomes" id="UP001060085"/>
    </source>
</evidence>
<organism evidence="1 2">
    <name type="scientific">Catharanthus roseus</name>
    <name type="common">Madagascar periwinkle</name>
    <name type="synonym">Vinca rosea</name>
    <dbReference type="NCBI Taxonomy" id="4058"/>
    <lineage>
        <taxon>Eukaryota</taxon>
        <taxon>Viridiplantae</taxon>
        <taxon>Streptophyta</taxon>
        <taxon>Embryophyta</taxon>
        <taxon>Tracheophyta</taxon>
        <taxon>Spermatophyta</taxon>
        <taxon>Magnoliopsida</taxon>
        <taxon>eudicotyledons</taxon>
        <taxon>Gunneridae</taxon>
        <taxon>Pentapetalae</taxon>
        <taxon>asterids</taxon>
        <taxon>lamiids</taxon>
        <taxon>Gentianales</taxon>
        <taxon>Apocynaceae</taxon>
        <taxon>Rauvolfioideae</taxon>
        <taxon>Vinceae</taxon>
        <taxon>Catharanthinae</taxon>
        <taxon>Catharanthus</taxon>
    </lineage>
</organism>
<protein>
    <submittedName>
        <fullName evidence="1">Uncharacterized protein</fullName>
    </submittedName>
</protein>